<feature type="chain" id="PRO_5039074209" evidence="5">
    <location>
        <begin position="18"/>
        <end position="328"/>
    </location>
</feature>
<keyword evidence="3" id="KW-0813">Transport</keyword>
<evidence type="ECO:0000256" key="2">
    <source>
        <dbReference type="ARBA" id="ARBA00008814"/>
    </source>
</evidence>
<dbReference type="RefSeq" id="WP_009016347.1">
    <property type="nucleotide sequence ID" value="NC_016077.1"/>
</dbReference>
<evidence type="ECO:0000256" key="1">
    <source>
        <dbReference type="ARBA" id="ARBA00004196"/>
    </source>
</evidence>
<dbReference type="HOGENOM" id="CLU_854874_0_0_9"/>
<sequence length="328" mass="35977">MKRIITLICCLCTFLFAGCSLKESVSESSSGRAPFVLSYPESLQKQGFPDALCLEKRPKRVVTLTNSPVLALYELGVNQVGVPDTKILAWPQAIKEKATLFQTGMRSQIDLESVIALSPDLVIVGVHAKDTYGKQLEAEKIPVYYVDAGPTVTYEDVKAMTLILANAFDDGSGKKDAIRNRFEKAEEMMKEARSRYDGKKVLILQGAPPRFYVQNEAGTVGSMFSLLGFKNVVGKGAGPMVPLKEEEALSYDPDLIVFVSAMGGGDETKVLMEKEFAARPFYWNEFRAVKNGQLVYLPRRFAVSGGLEEVEQIKDLVSLLDAVPGAGK</sequence>
<dbReference type="AlphaFoldDB" id="G4Q549"/>
<evidence type="ECO:0000313" key="7">
    <source>
        <dbReference type="EMBL" id="AEQ22031.1"/>
    </source>
</evidence>
<dbReference type="EMBL" id="CP003058">
    <property type="protein sequence ID" value="AEQ22031.1"/>
    <property type="molecule type" value="Genomic_DNA"/>
</dbReference>
<keyword evidence="8" id="KW-1185">Reference proteome</keyword>
<organism evidence="7 8">
    <name type="scientific">Acidaminococcus intestini (strain RyC-MR95)</name>
    <dbReference type="NCBI Taxonomy" id="568816"/>
    <lineage>
        <taxon>Bacteria</taxon>
        <taxon>Bacillati</taxon>
        <taxon>Bacillota</taxon>
        <taxon>Negativicutes</taxon>
        <taxon>Acidaminococcales</taxon>
        <taxon>Acidaminococcaceae</taxon>
        <taxon>Acidaminococcus</taxon>
    </lineage>
</organism>
<gene>
    <name evidence="7" type="ordered locus">Acin_0799</name>
</gene>
<dbReference type="InterPro" id="IPR002491">
    <property type="entry name" value="ABC_transptr_periplasmic_BD"/>
</dbReference>
<dbReference type="PANTHER" id="PTHR30532:SF1">
    <property type="entry name" value="IRON(3+)-HYDROXAMATE-BINDING PROTEIN FHUD"/>
    <property type="match status" value="1"/>
</dbReference>
<comment type="similarity">
    <text evidence="2">Belongs to the bacterial solute-binding protein 8 family.</text>
</comment>
<feature type="signal peptide" evidence="5">
    <location>
        <begin position="1"/>
        <end position="17"/>
    </location>
</feature>
<dbReference type="Pfam" id="PF01497">
    <property type="entry name" value="Peripla_BP_2"/>
    <property type="match status" value="1"/>
</dbReference>
<dbReference type="InterPro" id="IPR051313">
    <property type="entry name" value="Bact_iron-sidero_bind"/>
</dbReference>
<dbReference type="PATRIC" id="fig|568816.4.peg.773"/>
<dbReference type="SUPFAM" id="SSF53807">
    <property type="entry name" value="Helical backbone' metal receptor"/>
    <property type="match status" value="1"/>
</dbReference>
<reference evidence="7 8" key="1">
    <citation type="journal article" date="2011" name="J. Bacteriol.">
        <title>Complete genome sequence of Acidaminococcus intestini RYC-MR95, a Gram-negative bacterium from the phylum Firmicutes.</title>
        <authorList>
            <person name="D'Auria G."/>
            <person name="Galan J.C."/>
            <person name="Rodriguez-Alcayna M."/>
            <person name="Moya A."/>
            <person name="Baquero F."/>
            <person name="Latorre A."/>
        </authorList>
    </citation>
    <scope>NUCLEOTIDE SEQUENCE [LARGE SCALE GENOMIC DNA]</scope>
    <source>
        <strain evidence="7 8">RyC-MR95</strain>
    </source>
</reference>
<comment type="subcellular location">
    <subcellularLocation>
        <location evidence="1">Cell envelope</location>
    </subcellularLocation>
</comment>
<dbReference type="FunCoup" id="G4Q549">
    <property type="interactions" value="75"/>
</dbReference>
<feature type="domain" description="Fe/B12 periplasmic-binding" evidence="6">
    <location>
        <begin position="60"/>
        <end position="324"/>
    </location>
</feature>
<dbReference type="Proteomes" id="UP000007093">
    <property type="component" value="Chromosome"/>
</dbReference>
<dbReference type="GeneID" id="92878946"/>
<dbReference type="KEGG" id="ain:Acin_0799"/>
<dbReference type="Gene3D" id="3.40.50.1980">
    <property type="entry name" value="Nitrogenase molybdenum iron protein domain"/>
    <property type="match status" value="2"/>
</dbReference>
<dbReference type="InParanoid" id="G4Q549"/>
<keyword evidence="4 5" id="KW-0732">Signal</keyword>
<evidence type="ECO:0000256" key="5">
    <source>
        <dbReference type="SAM" id="SignalP"/>
    </source>
</evidence>
<dbReference type="GO" id="GO:0030288">
    <property type="term" value="C:outer membrane-bounded periplasmic space"/>
    <property type="evidence" value="ECO:0007669"/>
    <property type="project" value="TreeGrafter"/>
</dbReference>
<protein>
    <submittedName>
        <fullName evidence="7">ABC transporter</fullName>
    </submittedName>
</protein>
<dbReference type="PANTHER" id="PTHR30532">
    <property type="entry name" value="IRON III DICITRATE-BINDING PERIPLASMIC PROTEIN"/>
    <property type="match status" value="1"/>
</dbReference>
<evidence type="ECO:0000313" key="8">
    <source>
        <dbReference type="Proteomes" id="UP000007093"/>
    </source>
</evidence>
<accession>G4Q549</accession>
<dbReference type="GO" id="GO:1901678">
    <property type="term" value="P:iron coordination entity transport"/>
    <property type="evidence" value="ECO:0007669"/>
    <property type="project" value="UniProtKB-ARBA"/>
</dbReference>
<evidence type="ECO:0000259" key="6">
    <source>
        <dbReference type="PROSITE" id="PS50983"/>
    </source>
</evidence>
<name>G4Q549_ACIIR</name>
<dbReference type="PROSITE" id="PS51257">
    <property type="entry name" value="PROKAR_LIPOPROTEIN"/>
    <property type="match status" value="1"/>
</dbReference>
<dbReference type="STRING" id="568816.Acin_0799"/>
<evidence type="ECO:0000256" key="3">
    <source>
        <dbReference type="ARBA" id="ARBA00022448"/>
    </source>
</evidence>
<proteinExistence type="inferred from homology"/>
<evidence type="ECO:0000256" key="4">
    <source>
        <dbReference type="ARBA" id="ARBA00022729"/>
    </source>
</evidence>
<dbReference type="eggNOG" id="COG0614">
    <property type="taxonomic scope" value="Bacteria"/>
</dbReference>
<dbReference type="PROSITE" id="PS50983">
    <property type="entry name" value="FE_B12_PBP"/>
    <property type="match status" value="1"/>
</dbReference>